<dbReference type="OrthoDB" id="9802211at2"/>
<dbReference type="RefSeq" id="WP_055230554.1">
    <property type="nucleotide sequence ID" value="NZ_CYXM01000005.1"/>
</dbReference>
<dbReference type="EMBL" id="CYXM01000005">
    <property type="protein sequence ID" value="CUM95754.1"/>
    <property type="molecule type" value="Genomic_DNA"/>
</dbReference>
<proteinExistence type="predicted"/>
<protein>
    <recommendedName>
        <fullName evidence="3">GNAT family acetyltransferase</fullName>
    </recommendedName>
</protein>
<dbReference type="Gene3D" id="3.40.630.30">
    <property type="match status" value="1"/>
</dbReference>
<evidence type="ECO:0000313" key="2">
    <source>
        <dbReference type="Proteomes" id="UP000095673"/>
    </source>
</evidence>
<evidence type="ECO:0008006" key="3">
    <source>
        <dbReference type="Google" id="ProtNLM"/>
    </source>
</evidence>
<dbReference type="AlphaFoldDB" id="A0A173SYI4"/>
<accession>A0A173SYI4</accession>
<organism evidence="1 2">
    <name type="scientific">Agathobacter rectalis</name>
    <dbReference type="NCBI Taxonomy" id="39491"/>
    <lineage>
        <taxon>Bacteria</taxon>
        <taxon>Bacillati</taxon>
        <taxon>Bacillota</taxon>
        <taxon>Clostridia</taxon>
        <taxon>Lachnospirales</taxon>
        <taxon>Lachnospiraceae</taxon>
        <taxon>Agathobacter</taxon>
    </lineage>
</organism>
<dbReference type="Proteomes" id="UP000095673">
    <property type="component" value="Unassembled WGS sequence"/>
</dbReference>
<evidence type="ECO:0000313" key="1">
    <source>
        <dbReference type="EMBL" id="CUM95754.1"/>
    </source>
</evidence>
<name>A0A173SYI4_9FIRM</name>
<reference evidence="1 2" key="1">
    <citation type="submission" date="2015-09" db="EMBL/GenBank/DDBJ databases">
        <authorList>
            <consortium name="Pathogen Informatics"/>
        </authorList>
    </citation>
    <scope>NUCLEOTIDE SEQUENCE [LARGE SCALE GENOMIC DNA]</scope>
    <source>
        <strain evidence="1 2">2789STDY5834968</strain>
    </source>
</reference>
<gene>
    <name evidence="1" type="ORF">ERS852580_01319</name>
</gene>
<sequence length="204" mass="23256">MPITDKFFAINIRKYLALGDDHEAGESALIQLLSGFSCPKNPDVEHFLKKNAIEFTKKNQSVTYLVFSKDNGEMLGYFTLALKPLTIRGETVSNTTKRKLLRVSELDVKSDTYTMSAYLIAQLGKNYADGRNREIAGKELIELAWMIIEKTQYMFGGMVTFLEAEKEEKLLSFYRDNSFSQFDTRQTASGTTEPHELVQLLRLL</sequence>